<evidence type="ECO:0000256" key="2">
    <source>
        <dbReference type="SAM" id="Phobius"/>
    </source>
</evidence>
<sequence>MTRNGHEKSKQRTEENRTNHSFRDYSKFAKPKVPKKEPKKEESEGQDIKKFMSPVATKFPKKKEKFSRFLSSTEFNHWMFSVFGEVYGILILSTDLLFV</sequence>
<feature type="region of interest" description="Disordered" evidence="1">
    <location>
        <begin position="1"/>
        <end position="47"/>
    </location>
</feature>
<dbReference type="AlphaFoldDB" id="A8XMF3"/>
<feature type="transmembrane region" description="Helical" evidence="2">
    <location>
        <begin position="78"/>
        <end position="98"/>
    </location>
</feature>
<dbReference type="CTD" id="8582760"/>
<keyword evidence="4" id="KW-1185">Reference proteome</keyword>
<dbReference type="HOGENOM" id="CLU_2322475_0_0_1"/>
<keyword evidence="2" id="KW-1133">Transmembrane helix</keyword>
<name>A8XMF3_CAEBR</name>
<accession>A8XMF3</accession>
<keyword evidence="2" id="KW-0472">Membrane</keyword>
<dbReference type="WormBase" id="CBG15633">
    <property type="protein sequence ID" value="CBP10086"/>
    <property type="gene ID" value="WBGene00035799"/>
</dbReference>
<protein>
    <submittedName>
        <fullName evidence="3">Protein CBG15633</fullName>
    </submittedName>
</protein>
<dbReference type="Proteomes" id="UP000008549">
    <property type="component" value="Unassembled WGS sequence"/>
</dbReference>
<evidence type="ECO:0000256" key="1">
    <source>
        <dbReference type="SAM" id="MobiDB-lite"/>
    </source>
</evidence>
<gene>
    <name evidence="3 5" type="ORF">CBG15633</name>
    <name evidence="3" type="ORF">CBG_15633</name>
</gene>
<dbReference type="EMBL" id="HE600937">
    <property type="protein sequence ID" value="CAP33829.1"/>
    <property type="molecule type" value="Genomic_DNA"/>
</dbReference>
<keyword evidence="2" id="KW-0812">Transmembrane</keyword>
<evidence type="ECO:0000313" key="4">
    <source>
        <dbReference type="Proteomes" id="UP000008549"/>
    </source>
</evidence>
<reference evidence="3 4" key="1">
    <citation type="journal article" date="2003" name="PLoS Biol.">
        <title>The genome sequence of Caenorhabditis briggsae: a platform for comparative genomics.</title>
        <authorList>
            <person name="Stein L.D."/>
            <person name="Bao Z."/>
            <person name="Blasiar D."/>
            <person name="Blumenthal T."/>
            <person name="Brent M.R."/>
            <person name="Chen N."/>
            <person name="Chinwalla A."/>
            <person name="Clarke L."/>
            <person name="Clee C."/>
            <person name="Coghlan A."/>
            <person name="Coulson A."/>
            <person name="D'Eustachio P."/>
            <person name="Fitch D.H."/>
            <person name="Fulton L.A."/>
            <person name="Fulton R.E."/>
            <person name="Griffiths-Jones S."/>
            <person name="Harris T.W."/>
            <person name="Hillier L.W."/>
            <person name="Kamath R."/>
            <person name="Kuwabara P.E."/>
            <person name="Mardis E.R."/>
            <person name="Marra M.A."/>
            <person name="Miner T.L."/>
            <person name="Minx P."/>
            <person name="Mullikin J.C."/>
            <person name="Plumb R.W."/>
            <person name="Rogers J."/>
            <person name="Schein J.E."/>
            <person name="Sohrmann M."/>
            <person name="Spieth J."/>
            <person name="Stajich J.E."/>
            <person name="Wei C."/>
            <person name="Willey D."/>
            <person name="Wilson R.K."/>
            <person name="Durbin R."/>
            <person name="Waterston R.H."/>
        </authorList>
    </citation>
    <scope>NUCLEOTIDE SEQUENCE [LARGE SCALE GENOMIC DNA]</scope>
    <source>
        <strain evidence="3 4">AF16</strain>
    </source>
</reference>
<organism evidence="3 4">
    <name type="scientific">Caenorhabditis briggsae</name>
    <dbReference type="NCBI Taxonomy" id="6238"/>
    <lineage>
        <taxon>Eukaryota</taxon>
        <taxon>Metazoa</taxon>
        <taxon>Ecdysozoa</taxon>
        <taxon>Nematoda</taxon>
        <taxon>Chromadorea</taxon>
        <taxon>Rhabditida</taxon>
        <taxon>Rhabditina</taxon>
        <taxon>Rhabditomorpha</taxon>
        <taxon>Rhabditoidea</taxon>
        <taxon>Rhabditidae</taxon>
        <taxon>Peloderinae</taxon>
        <taxon>Caenorhabditis</taxon>
    </lineage>
</organism>
<dbReference type="RefSeq" id="XP_002640766.1">
    <property type="nucleotide sequence ID" value="XM_002640720.1"/>
</dbReference>
<evidence type="ECO:0000313" key="5">
    <source>
        <dbReference type="WormBase" id="CBG15633"/>
    </source>
</evidence>
<evidence type="ECO:0000313" key="3">
    <source>
        <dbReference type="EMBL" id="CAP33829.1"/>
    </source>
</evidence>
<reference evidence="3 4" key="2">
    <citation type="journal article" date="2011" name="PLoS Genet.">
        <title>Caenorhabditis briggsae recombinant inbred line genotypes reveal inter-strain incompatibility and the evolution of recombination.</title>
        <authorList>
            <person name="Ross J.A."/>
            <person name="Koboldt D.C."/>
            <person name="Staisch J.E."/>
            <person name="Chamberlin H.M."/>
            <person name="Gupta B.P."/>
            <person name="Miller R.D."/>
            <person name="Baird S.E."/>
            <person name="Haag E.S."/>
        </authorList>
    </citation>
    <scope>NUCLEOTIDE SEQUENCE [LARGE SCALE GENOMIC DNA]</scope>
    <source>
        <strain evidence="3 4">AF16</strain>
    </source>
</reference>
<dbReference type="KEGG" id="cbr:CBG_15633"/>
<feature type="compositionally biased region" description="Basic and acidic residues" evidence="1">
    <location>
        <begin position="1"/>
        <end position="27"/>
    </location>
</feature>
<proteinExistence type="predicted"/>
<dbReference type="GeneID" id="8582760"/>
<feature type="compositionally biased region" description="Basic and acidic residues" evidence="1">
    <location>
        <begin position="34"/>
        <end position="47"/>
    </location>
</feature>
<dbReference type="InParanoid" id="A8XMF3"/>